<dbReference type="Gene3D" id="2.30.30.40">
    <property type="entry name" value="SH3 Domains"/>
    <property type="match status" value="1"/>
</dbReference>
<evidence type="ECO:0000313" key="1">
    <source>
        <dbReference type="EMBL" id="SVE18993.1"/>
    </source>
</evidence>
<gene>
    <name evidence="1" type="ORF">METZ01_LOCUS471847</name>
</gene>
<dbReference type="InterPro" id="IPR010466">
    <property type="entry name" value="DUF1058"/>
</dbReference>
<feature type="non-terminal residue" evidence="1">
    <location>
        <position position="124"/>
    </location>
</feature>
<dbReference type="AlphaFoldDB" id="A0A383BGP9"/>
<dbReference type="Pfam" id="PF06347">
    <property type="entry name" value="SH3_4"/>
    <property type="match status" value="1"/>
</dbReference>
<accession>A0A383BGP9</accession>
<reference evidence="1" key="1">
    <citation type="submission" date="2018-05" db="EMBL/GenBank/DDBJ databases">
        <authorList>
            <person name="Lanie J.A."/>
            <person name="Ng W.-L."/>
            <person name="Kazmierczak K.M."/>
            <person name="Andrzejewski T.M."/>
            <person name="Davidsen T.M."/>
            <person name="Wayne K.J."/>
            <person name="Tettelin H."/>
            <person name="Glass J.I."/>
            <person name="Rusch D."/>
            <person name="Podicherti R."/>
            <person name="Tsui H.-C.T."/>
            <person name="Winkler M.E."/>
        </authorList>
    </citation>
    <scope>NUCLEOTIDE SEQUENCE</scope>
</reference>
<dbReference type="EMBL" id="UINC01200212">
    <property type="protein sequence ID" value="SVE18993.1"/>
    <property type="molecule type" value="Genomic_DNA"/>
</dbReference>
<organism evidence="1">
    <name type="scientific">marine metagenome</name>
    <dbReference type="NCBI Taxonomy" id="408172"/>
    <lineage>
        <taxon>unclassified sequences</taxon>
        <taxon>metagenomes</taxon>
        <taxon>ecological metagenomes</taxon>
    </lineage>
</organism>
<proteinExistence type="predicted"/>
<evidence type="ECO:0008006" key="2">
    <source>
        <dbReference type="Google" id="ProtNLM"/>
    </source>
</evidence>
<sequence>MFKFFLFFCCFFFISSQLFAINTGSDTAYRIPRFVSLKSNETNLRIGSSTNYPIILKYIIKSLPVEVTDEYHVWRKINDIEGNEGWIHKTLLKGERFAIIKQSNKSVIHVYSKPEGKIIGEIGK</sequence>
<protein>
    <recommendedName>
        <fullName evidence="2">SH3b domain-containing protein</fullName>
    </recommendedName>
</protein>
<name>A0A383BGP9_9ZZZZ</name>